<proteinExistence type="predicted"/>
<sequence length="162" mass="16642">MAIGLIGGMAMRLTSRNKAFIAGLLGFALLLAHFVFPATFSSLTFGYMANNFGVIVLSGLACGVVACFLLYGEGLAVVAVRSSAAGLAAGLMAMLAYFALAFYLLANRGLLSAAVSVLSSVIDLSPLFILVILSLALFSAVGGMACKLLSIAVIKLIKRKAA</sequence>
<dbReference type="RefSeq" id="WP_014405365.1">
    <property type="nucleotide sequence ID" value="NC_017034.1"/>
</dbReference>
<feature type="transmembrane region" description="Helical" evidence="1">
    <location>
        <begin position="126"/>
        <end position="154"/>
    </location>
</feature>
<dbReference type="GeneID" id="11970657"/>
<name>H8I9A8_METCZ</name>
<gene>
    <name evidence="2" type="ordered locus">Mtc_0762</name>
</gene>
<accession>H8I9A8</accession>
<dbReference type="KEGG" id="mez:Mtc_0762"/>
<dbReference type="HOGENOM" id="CLU_1631640_0_0_2"/>
<keyword evidence="3" id="KW-1185">Reference proteome</keyword>
<keyword evidence="1" id="KW-0812">Transmembrane</keyword>
<dbReference type="Proteomes" id="UP000005233">
    <property type="component" value="Chromosome"/>
</dbReference>
<dbReference type="AlphaFoldDB" id="H8I9A8"/>
<protein>
    <submittedName>
        <fullName evidence="2">Uncharacterized protein</fullName>
    </submittedName>
</protein>
<dbReference type="EMBL" id="CP003243">
    <property type="protein sequence ID" value="AFC99526.1"/>
    <property type="molecule type" value="Genomic_DNA"/>
</dbReference>
<reference evidence="2 3" key="1">
    <citation type="journal article" date="2012" name="J. Bacteriol.">
        <title>Complete genome sequence of a thermophilic methanogen, Methanocella conradii HZ254, isolated from Chinese rice field soil.</title>
        <authorList>
            <person name="Lu Z."/>
            <person name="Lu Y."/>
        </authorList>
    </citation>
    <scope>NUCLEOTIDE SEQUENCE [LARGE SCALE GENOMIC DNA]</scope>
    <source>
        <strain evidence="3">DSM 24694 / JCM 17849 / CGMCC 1.5162 / HZ254</strain>
    </source>
</reference>
<evidence type="ECO:0000313" key="3">
    <source>
        <dbReference type="Proteomes" id="UP000005233"/>
    </source>
</evidence>
<keyword evidence="1" id="KW-1133">Transmembrane helix</keyword>
<evidence type="ECO:0000313" key="2">
    <source>
        <dbReference type="EMBL" id="AFC99526.1"/>
    </source>
</evidence>
<feature type="transmembrane region" description="Helical" evidence="1">
    <location>
        <begin position="84"/>
        <end position="106"/>
    </location>
</feature>
<organism evidence="2 3">
    <name type="scientific">Methanocella conradii (strain DSM 24694 / JCM 17849 / CGMCC 1.5162 / HZ254)</name>
    <dbReference type="NCBI Taxonomy" id="1041930"/>
    <lineage>
        <taxon>Archaea</taxon>
        <taxon>Methanobacteriati</taxon>
        <taxon>Methanobacteriota</taxon>
        <taxon>Stenosarchaea group</taxon>
        <taxon>Methanomicrobia</taxon>
        <taxon>Methanocellales</taxon>
        <taxon>Methanocellaceae</taxon>
        <taxon>Methanocella</taxon>
    </lineage>
</organism>
<keyword evidence="1" id="KW-0472">Membrane</keyword>
<dbReference type="STRING" id="1041930.Mtc_0762"/>
<feature type="transmembrane region" description="Helical" evidence="1">
    <location>
        <begin position="53"/>
        <end position="72"/>
    </location>
</feature>
<evidence type="ECO:0000256" key="1">
    <source>
        <dbReference type="SAM" id="Phobius"/>
    </source>
</evidence>